<dbReference type="InterPro" id="IPR036864">
    <property type="entry name" value="Zn2-C6_fun-type_DNA-bd_sf"/>
</dbReference>
<keyword evidence="1" id="KW-0479">Metal-binding</keyword>
<name>A0A9P5C3A5_9PLEO</name>
<protein>
    <recommendedName>
        <fullName evidence="6">Zn(2)-C6 fungal-type domain-containing protein</fullName>
    </recommendedName>
</protein>
<dbReference type="Gene3D" id="4.10.240.10">
    <property type="entry name" value="Zn(2)-C6 fungal-type DNA-binding domain"/>
    <property type="match status" value="1"/>
</dbReference>
<keyword evidence="8" id="KW-1185">Reference proteome</keyword>
<sequence length="753" mass="83358">MSARRTSVPDGSDTMSPQNEASATTKRKAEDGAPQPRAKRNRYISIACNECKRRKIKCNGQTPCQRCGNLSLECLYAPNCCNNFKESDEFKQMTAHITSLQQQVDDLFHNLSSLRTQVDVHSNGSIGTPFTAHEYAPMLPPPSARSRTRSFSKHPRFHGPTANAFNLGVARSSLKTMGITAAEDGEDEGVVTNDPTPRGSPPPFVGQLNAKGPLHADKDPIWAISKQEALRLVHVWHEEQGIMYPILDMDKVLRYTEMLFSFVEAAARSGLMQGAMPGADSIMDDQTSVLKLVLAITLVMEGGGKDPLGEKLFENVQKVIERILSEPVSLQSISLLTLTGMYHFTRDDEGLAWRMIGLAARHCLELGLHRRETYATLFPDPDEQAAAIRIFWSVYVLDRRWSLGTGMPFALQDADMDHNLPKPDVSTHTSTPYLNAMISYSAIGSKVWKSVSSASDTPSSDLKISKEDISFLDFQVLNWHRSIPEPLKFKHPDAGPSSSEPPPRVLHRLQILLYLRANQMRILIYRPVLHTATTILGHVDFAHTVVKVAKDTIRILTFINQSTDIYRCQQTMFNYFLISALAVLFLAVAHAPAEFSGTCREEWYMALDLVRGLSGESHVSKRLWRTVRTLKEVGPRLGLVSSAEQLQQHDEQQSDAAVAMAGLAGHPVDEMALYHQRNSSAAAHNGHHTHPQLDTPHGMALDLTTLFEAAGGTFNLNGFEGMGGGAMQNGGFDGMPAYGTENDELARIMRDLF</sequence>
<gene>
    <name evidence="7" type="ORF">E8E12_007736</name>
</gene>
<keyword evidence="2" id="KW-0805">Transcription regulation</keyword>
<feature type="compositionally biased region" description="Polar residues" evidence="5">
    <location>
        <begin position="13"/>
        <end position="24"/>
    </location>
</feature>
<dbReference type="CDD" id="cd12148">
    <property type="entry name" value="fungal_TF_MHR"/>
    <property type="match status" value="1"/>
</dbReference>
<dbReference type="Proteomes" id="UP000758155">
    <property type="component" value="Unassembled WGS sequence"/>
</dbReference>
<evidence type="ECO:0000313" key="7">
    <source>
        <dbReference type="EMBL" id="KAF3043188.1"/>
    </source>
</evidence>
<dbReference type="GO" id="GO:0006351">
    <property type="term" value="P:DNA-templated transcription"/>
    <property type="evidence" value="ECO:0007669"/>
    <property type="project" value="InterPro"/>
</dbReference>
<evidence type="ECO:0000256" key="2">
    <source>
        <dbReference type="ARBA" id="ARBA00023015"/>
    </source>
</evidence>
<dbReference type="SMART" id="SM00066">
    <property type="entry name" value="GAL4"/>
    <property type="match status" value="1"/>
</dbReference>
<dbReference type="InterPro" id="IPR051127">
    <property type="entry name" value="Fungal_SecMet_Regulators"/>
</dbReference>
<feature type="region of interest" description="Disordered" evidence="5">
    <location>
        <begin position="1"/>
        <end position="38"/>
    </location>
</feature>
<keyword evidence="4" id="KW-0539">Nucleus</keyword>
<dbReference type="InterPro" id="IPR001138">
    <property type="entry name" value="Zn2Cys6_DnaBD"/>
</dbReference>
<dbReference type="GO" id="GO:0000978">
    <property type="term" value="F:RNA polymerase II cis-regulatory region sequence-specific DNA binding"/>
    <property type="evidence" value="ECO:0007669"/>
    <property type="project" value="TreeGrafter"/>
</dbReference>
<dbReference type="GO" id="GO:0000981">
    <property type="term" value="F:DNA-binding transcription factor activity, RNA polymerase II-specific"/>
    <property type="evidence" value="ECO:0007669"/>
    <property type="project" value="InterPro"/>
</dbReference>
<evidence type="ECO:0000256" key="1">
    <source>
        <dbReference type="ARBA" id="ARBA00022723"/>
    </source>
</evidence>
<dbReference type="PROSITE" id="PS50048">
    <property type="entry name" value="ZN2_CY6_FUNGAL_2"/>
    <property type="match status" value="1"/>
</dbReference>
<organism evidence="7 8">
    <name type="scientific">Didymella heteroderae</name>
    <dbReference type="NCBI Taxonomy" id="1769908"/>
    <lineage>
        <taxon>Eukaryota</taxon>
        <taxon>Fungi</taxon>
        <taxon>Dikarya</taxon>
        <taxon>Ascomycota</taxon>
        <taxon>Pezizomycotina</taxon>
        <taxon>Dothideomycetes</taxon>
        <taxon>Pleosporomycetidae</taxon>
        <taxon>Pleosporales</taxon>
        <taxon>Pleosporineae</taxon>
        <taxon>Didymellaceae</taxon>
        <taxon>Didymella</taxon>
    </lineage>
</organism>
<dbReference type="CDD" id="cd00067">
    <property type="entry name" value="GAL4"/>
    <property type="match status" value="1"/>
</dbReference>
<dbReference type="EMBL" id="SWKV01000013">
    <property type="protein sequence ID" value="KAF3043188.1"/>
    <property type="molecule type" value="Genomic_DNA"/>
</dbReference>
<dbReference type="SUPFAM" id="SSF57701">
    <property type="entry name" value="Zn2/Cys6 DNA-binding domain"/>
    <property type="match status" value="1"/>
</dbReference>
<dbReference type="PROSITE" id="PS00463">
    <property type="entry name" value="ZN2_CY6_FUNGAL_1"/>
    <property type="match status" value="1"/>
</dbReference>
<dbReference type="AlphaFoldDB" id="A0A9P5C3A5"/>
<accession>A0A9P5C3A5</accession>
<dbReference type="SMART" id="SM00906">
    <property type="entry name" value="Fungal_trans"/>
    <property type="match status" value="1"/>
</dbReference>
<dbReference type="GO" id="GO:0000435">
    <property type="term" value="P:positive regulation of transcription from RNA polymerase II promoter by galactose"/>
    <property type="evidence" value="ECO:0007669"/>
    <property type="project" value="TreeGrafter"/>
</dbReference>
<dbReference type="Pfam" id="PF04082">
    <property type="entry name" value="Fungal_trans"/>
    <property type="match status" value="1"/>
</dbReference>
<evidence type="ECO:0000259" key="6">
    <source>
        <dbReference type="PROSITE" id="PS50048"/>
    </source>
</evidence>
<comment type="caution">
    <text evidence="7">The sequence shown here is derived from an EMBL/GenBank/DDBJ whole genome shotgun (WGS) entry which is preliminary data.</text>
</comment>
<dbReference type="GO" id="GO:0005634">
    <property type="term" value="C:nucleus"/>
    <property type="evidence" value="ECO:0007669"/>
    <property type="project" value="TreeGrafter"/>
</dbReference>
<dbReference type="OrthoDB" id="3971593at2759"/>
<dbReference type="PANTHER" id="PTHR47424:SF5">
    <property type="entry name" value="ZN(II)2CYS6 TRANSCRIPTION FACTOR (EUROFUNG)"/>
    <property type="match status" value="1"/>
</dbReference>
<evidence type="ECO:0000256" key="4">
    <source>
        <dbReference type="ARBA" id="ARBA00023242"/>
    </source>
</evidence>
<evidence type="ECO:0000313" key="8">
    <source>
        <dbReference type="Proteomes" id="UP000758155"/>
    </source>
</evidence>
<dbReference type="Pfam" id="PF00172">
    <property type="entry name" value="Zn_clus"/>
    <property type="match status" value="1"/>
</dbReference>
<dbReference type="GO" id="GO:0008270">
    <property type="term" value="F:zinc ion binding"/>
    <property type="evidence" value="ECO:0007669"/>
    <property type="project" value="InterPro"/>
</dbReference>
<feature type="domain" description="Zn(2)-C6 fungal-type" evidence="6">
    <location>
        <begin position="47"/>
        <end position="76"/>
    </location>
</feature>
<evidence type="ECO:0000256" key="5">
    <source>
        <dbReference type="SAM" id="MobiDB-lite"/>
    </source>
</evidence>
<dbReference type="PANTHER" id="PTHR47424">
    <property type="entry name" value="REGULATORY PROTEIN GAL4"/>
    <property type="match status" value="1"/>
</dbReference>
<keyword evidence="3" id="KW-0804">Transcription</keyword>
<reference evidence="7" key="1">
    <citation type="submission" date="2019-04" db="EMBL/GenBank/DDBJ databases">
        <title>Sequencing of skin fungus with MAO and IRED activity.</title>
        <authorList>
            <person name="Marsaioli A.J."/>
            <person name="Bonatto J.M.C."/>
            <person name="Reis Junior O."/>
        </authorList>
    </citation>
    <scope>NUCLEOTIDE SEQUENCE</scope>
    <source>
        <strain evidence="7">28M1</strain>
    </source>
</reference>
<proteinExistence type="predicted"/>
<dbReference type="InterPro" id="IPR007219">
    <property type="entry name" value="XnlR_reg_dom"/>
</dbReference>
<feature type="region of interest" description="Disordered" evidence="5">
    <location>
        <begin position="181"/>
        <end position="203"/>
    </location>
</feature>
<evidence type="ECO:0000256" key="3">
    <source>
        <dbReference type="ARBA" id="ARBA00023163"/>
    </source>
</evidence>